<gene>
    <name evidence="1" type="ORF">NFRAN_2273</name>
</gene>
<reference evidence="1 2" key="1">
    <citation type="submission" date="2019-02" db="EMBL/GenBank/DDBJ databases">
        <authorList>
            <person name="Lehtovirta-Morley E L."/>
        </authorList>
    </citation>
    <scope>NUCLEOTIDE SEQUENCE [LARGE SCALE GENOMIC DNA]</scope>
    <source>
        <strain evidence="1">NFRAN1</strain>
    </source>
</reference>
<organism evidence="1 2">
    <name type="scientific">Candidatus Nitrosocosmicus franklandianus</name>
    <dbReference type="NCBI Taxonomy" id="1798806"/>
    <lineage>
        <taxon>Archaea</taxon>
        <taxon>Nitrososphaerota</taxon>
        <taxon>Nitrososphaeria</taxon>
        <taxon>Nitrososphaerales</taxon>
        <taxon>Nitrososphaeraceae</taxon>
        <taxon>Candidatus Nitrosocosmicus</taxon>
    </lineage>
</organism>
<keyword evidence="2" id="KW-1185">Reference proteome</keyword>
<evidence type="ECO:0000313" key="2">
    <source>
        <dbReference type="Proteomes" id="UP000294299"/>
    </source>
</evidence>
<dbReference type="KEGG" id="nfn:NFRAN_2273"/>
<evidence type="ECO:0000313" key="1">
    <source>
        <dbReference type="EMBL" id="VFJ14595.1"/>
    </source>
</evidence>
<proteinExistence type="predicted"/>
<dbReference type="Proteomes" id="UP000294299">
    <property type="component" value="Chromosome NFRAN"/>
</dbReference>
<protein>
    <submittedName>
        <fullName evidence="1">Uncharacterized protein</fullName>
    </submittedName>
</protein>
<name>A0A484IBB1_9ARCH</name>
<accession>A0A484IBB1</accession>
<dbReference type="AlphaFoldDB" id="A0A484IBB1"/>
<sequence>MKKEIDLMWDPIKVVLTLGKVAFDTYCSMTDTNRLKFNRRDIYLNHPVRLLGSLIILVEEILIPDSWSMWIKVFNTSSSISDNT</sequence>
<dbReference type="EMBL" id="LR216287">
    <property type="protein sequence ID" value="VFJ14595.1"/>
    <property type="molecule type" value="Genomic_DNA"/>
</dbReference>